<dbReference type="PANTHER" id="PTHR19288">
    <property type="entry name" value="4-NITROPHENYLPHOSPHATASE-RELATED"/>
    <property type="match status" value="1"/>
</dbReference>
<dbReference type="AlphaFoldDB" id="A0A7W8TRZ6"/>
<evidence type="ECO:0000313" key="1">
    <source>
        <dbReference type="EMBL" id="MBB5511688.1"/>
    </source>
</evidence>
<dbReference type="RefSeq" id="WP_183663422.1">
    <property type="nucleotide sequence ID" value="NZ_BAAARH010000018.1"/>
</dbReference>
<dbReference type="InterPro" id="IPR023214">
    <property type="entry name" value="HAD_sf"/>
</dbReference>
<dbReference type="PANTHER" id="PTHR19288:SF95">
    <property type="entry name" value="D-GLYCEROL 3-PHOSPHATE PHOSPHATASE"/>
    <property type="match status" value="1"/>
</dbReference>
<evidence type="ECO:0000313" key="2">
    <source>
        <dbReference type="Proteomes" id="UP000580797"/>
    </source>
</evidence>
<name>A0A7W8TRZ6_9MICC</name>
<dbReference type="GO" id="GO:0016791">
    <property type="term" value="F:phosphatase activity"/>
    <property type="evidence" value="ECO:0007669"/>
    <property type="project" value="TreeGrafter"/>
</dbReference>
<reference evidence="1 2" key="1">
    <citation type="submission" date="2020-08" db="EMBL/GenBank/DDBJ databases">
        <title>Sequencing the genomes of 1000 actinobacteria strains.</title>
        <authorList>
            <person name="Klenk H.-P."/>
        </authorList>
    </citation>
    <scope>NUCLEOTIDE SEQUENCE [LARGE SCALE GENOMIC DNA]</scope>
    <source>
        <strain evidence="1 2">DSM 105783</strain>
    </source>
</reference>
<dbReference type="SUPFAM" id="SSF56784">
    <property type="entry name" value="HAD-like"/>
    <property type="match status" value="1"/>
</dbReference>
<sequence length="351" mass="37124">MTQSDALIERFDAVLSDLDGVVYAGAGAIPGAPEALQECARRGLHVAFITNNASRSPRQVAEHLQELGAPATEDTVLGSADAGVQLLVDEVARFGQTPQQLGTVVVAGSAYLEQQVRKAGFTAVRAQEADGTLTYGAVIQGFDPSLSWLDLANASFAINRGALWVATNTDFTIPRAEGIAPGNGALVNAVAMATGKRPVVAGKPEPVMFNQAARQLNASKPVVLGDRLDTDIRGGNAANIPTVLVLTGIDSVETALAAVTEERPTFILNTLTELFETYEPAEPASEDAHNSWTCGPWTAEFDPESETITLVGDSPNSGKQDVRAWRAACAAYWNAVPHQPEQRSPHIVFVP</sequence>
<dbReference type="EMBL" id="JACHDR010000001">
    <property type="protein sequence ID" value="MBB5511688.1"/>
    <property type="molecule type" value="Genomic_DNA"/>
</dbReference>
<dbReference type="Proteomes" id="UP000580797">
    <property type="component" value="Unassembled WGS sequence"/>
</dbReference>
<dbReference type="Gene3D" id="3.40.50.1000">
    <property type="entry name" value="HAD superfamily/HAD-like"/>
    <property type="match status" value="2"/>
</dbReference>
<organism evidence="1 2">
    <name type="scientific">Neomicrococcus aestuarii</name>
    <dbReference type="NCBI Taxonomy" id="556325"/>
    <lineage>
        <taxon>Bacteria</taxon>
        <taxon>Bacillati</taxon>
        <taxon>Actinomycetota</taxon>
        <taxon>Actinomycetes</taxon>
        <taxon>Micrococcales</taxon>
        <taxon>Micrococcaceae</taxon>
        <taxon>Neomicrococcus</taxon>
    </lineage>
</organism>
<dbReference type="InterPro" id="IPR036412">
    <property type="entry name" value="HAD-like_sf"/>
</dbReference>
<dbReference type="Pfam" id="PF13242">
    <property type="entry name" value="Hydrolase_like"/>
    <property type="match status" value="1"/>
</dbReference>
<dbReference type="Pfam" id="PF13344">
    <property type="entry name" value="Hydrolase_6"/>
    <property type="match status" value="1"/>
</dbReference>
<comment type="caution">
    <text evidence="1">The sequence shown here is derived from an EMBL/GenBank/DDBJ whole genome shotgun (WGS) entry which is preliminary data.</text>
</comment>
<dbReference type="NCBIfam" id="TIGR01460">
    <property type="entry name" value="HAD-SF-IIA"/>
    <property type="match status" value="1"/>
</dbReference>
<protein>
    <submittedName>
        <fullName evidence="1">HAD superfamily hydrolase (TIGR01450 family)</fullName>
    </submittedName>
</protein>
<gene>
    <name evidence="1" type="ORF">HD598_000375</name>
</gene>
<keyword evidence="1" id="KW-0378">Hydrolase</keyword>
<dbReference type="GO" id="GO:0005737">
    <property type="term" value="C:cytoplasm"/>
    <property type="evidence" value="ECO:0007669"/>
    <property type="project" value="TreeGrafter"/>
</dbReference>
<proteinExistence type="predicted"/>
<dbReference type="InterPro" id="IPR006357">
    <property type="entry name" value="HAD-SF_hydro_IIA"/>
</dbReference>
<accession>A0A7W8TRZ6</accession>